<protein>
    <submittedName>
        <fullName evidence="1">Uncharacterized protein</fullName>
    </submittedName>
</protein>
<sequence>MRTENQISIADLVTILSLDGVRPLHEPMGLAGLADVTAISRTIVEESGLPAAQIDIYPAFARHAAAPRDKAEGAFLSWLAGAFTGSHVAQPNVSVWLQLLRQIRNGLTNGTLALAPAETASVRDFLSLVDTQIDAEGFATKMDTVRRATMTDWDQRIHMLYGYVYWDTHDGADPLLPLKFANQGNGIKRAVALYPFDQTPDFPHEKLISLGMKFVYDNGIWMPDEKRFPSLREVK</sequence>
<proteinExistence type="predicted"/>
<evidence type="ECO:0000313" key="1">
    <source>
        <dbReference type="EMBL" id="AIC30482.1"/>
    </source>
</evidence>
<dbReference type="KEGG" id="rei:IE4771_PC00357"/>
<organism evidence="1 2">
    <name type="scientific">Rhizobium etli bv. mimosae str. IE4771</name>
    <dbReference type="NCBI Taxonomy" id="1432050"/>
    <lineage>
        <taxon>Bacteria</taxon>
        <taxon>Pseudomonadati</taxon>
        <taxon>Pseudomonadota</taxon>
        <taxon>Alphaproteobacteria</taxon>
        <taxon>Hyphomicrobiales</taxon>
        <taxon>Rhizobiaceae</taxon>
        <taxon>Rhizobium/Agrobacterium group</taxon>
        <taxon>Rhizobium</taxon>
    </lineage>
</organism>
<geneLocation type="plasmid" evidence="1 2">
    <name>pRetIE4771c</name>
</geneLocation>
<dbReference type="RefSeq" id="WP_010049272.1">
    <property type="nucleotide sequence ID" value="NZ_CP006989.1"/>
</dbReference>
<evidence type="ECO:0000313" key="2">
    <source>
        <dbReference type="Proteomes" id="UP000027180"/>
    </source>
</evidence>
<dbReference type="HOGENOM" id="CLU_1179443_0_0_5"/>
<keyword evidence="1" id="KW-0614">Plasmid</keyword>
<reference evidence="1 2" key="1">
    <citation type="submission" date="2013-12" db="EMBL/GenBank/DDBJ databases">
        <title>Complete genome sequence of Rhizobium etli bv. mimosae IE4771.</title>
        <authorList>
            <person name="Bustos P."/>
            <person name="Santamaria R.I."/>
            <person name="Lozano L."/>
            <person name="Ormeno-Orrillo E."/>
            <person name="Rogel M.A."/>
            <person name="Romero D."/>
            <person name="Cevallos M.A."/>
            <person name="Martinez-Romero E."/>
            <person name="Gonzalez V."/>
        </authorList>
    </citation>
    <scope>NUCLEOTIDE SEQUENCE [LARGE SCALE GENOMIC DNA]</scope>
    <source>
        <strain evidence="1 2">IE4771</strain>
        <plasmid evidence="2">Plasmid pRetIE4771c</plasmid>
    </source>
</reference>
<name>A0A060I9I9_RHIET</name>
<dbReference type="AlphaFoldDB" id="A0A060I9I9"/>
<dbReference type="EMBL" id="CP006989">
    <property type="protein sequence ID" value="AIC30482.1"/>
    <property type="molecule type" value="Genomic_DNA"/>
</dbReference>
<gene>
    <name evidence="1" type="ORF">IE4771_PC00357</name>
</gene>
<dbReference type="Proteomes" id="UP000027180">
    <property type="component" value="Plasmid pRetIE4771c"/>
</dbReference>
<accession>A0A060I9I9</accession>